<organism evidence="2 3">
    <name type="scientific">Listeria booriae</name>
    <dbReference type="NCBI Taxonomy" id="1552123"/>
    <lineage>
        <taxon>Bacteria</taxon>
        <taxon>Bacillati</taxon>
        <taxon>Bacillota</taxon>
        <taxon>Bacilli</taxon>
        <taxon>Bacillales</taxon>
        <taxon>Listeriaceae</taxon>
        <taxon>Listeria</taxon>
    </lineage>
</organism>
<dbReference type="Gene3D" id="3.40.50.300">
    <property type="entry name" value="P-loop containing nucleotide triphosphate hydrolases"/>
    <property type="match status" value="2"/>
</dbReference>
<evidence type="ECO:0000313" key="2">
    <source>
        <dbReference type="EMBL" id="MBC2372723.1"/>
    </source>
</evidence>
<dbReference type="PANTHER" id="PTHR42957:SF1">
    <property type="entry name" value="HELICASE MJ1565-RELATED"/>
    <property type="match status" value="1"/>
</dbReference>
<reference evidence="2 3" key="1">
    <citation type="submission" date="2020-03" db="EMBL/GenBank/DDBJ databases">
        <title>Soil Listeria distribution.</title>
        <authorList>
            <person name="Liao J."/>
            <person name="Wiedmann M."/>
        </authorList>
    </citation>
    <scope>NUCLEOTIDE SEQUENCE [LARGE SCALE GENOMIC DNA]</scope>
    <source>
        <strain evidence="2 3">FSL L7-1850</strain>
    </source>
</reference>
<feature type="domain" description="Helicase HerA central" evidence="1">
    <location>
        <begin position="194"/>
        <end position="326"/>
    </location>
</feature>
<dbReference type="AlphaFoldDB" id="A0A7X1A7L8"/>
<dbReference type="GO" id="GO:0005524">
    <property type="term" value="F:ATP binding"/>
    <property type="evidence" value="ECO:0007669"/>
    <property type="project" value="UniProtKB-KW"/>
</dbReference>
<dbReference type="InterPro" id="IPR008571">
    <property type="entry name" value="HerA-like"/>
</dbReference>
<dbReference type="SUPFAM" id="SSF52540">
    <property type="entry name" value="P-loop containing nucleoside triphosphate hydrolases"/>
    <property type="match status" value="1"/>
</dbReference>
<dbReference type="RefSeq" id="WP_185619291.1">
    <property type="nucleotide sequence ID" value="NZ_JAARMV010000002.1"/>
</dbReference>
<dbReference type="Pfam" id="PF01935">
    <property type="entry name" value="DUF87"/>
    <property type="match status" value="1"/>
</dbReference>
<dbReference type="EMBL" id="JAARMV010000002">
    <property type="protein sequence ID" value="MBC2372723.1"/>
    <property type="molecule type" value="Genomic_DNA"/>
</dbReference>
<keyword evidence="2" id="KW-0067">ATP-binding</keyword>
<accession>A0A7X1A7L8</accession>
<proteinExistence type="predicted"/>
<dbReference type="InterPro" id="IPR002789">
    <property type="entry name" value="HerA_central"/>
</dbReference>
<comment type="caution">
    <text evidence="2">The sequence shown here is derived from an EMBL/GenBank/DDBJ whole genome shotgun (WGS) entry which is preliminary data.</text>
</comment>
<sequence length="657" mass="75089">MNLLKKMDVNIFDLSKDEERFVGNAFSLTYDKLSLLTNDFDKNKVNGIPQSSFLLAFYSNSAMNENKEALLLRVLSPIKIPTDNEMVSTMIEYYKEGIDTTDKLNELDDFTRFDMSFSGLECRILGTFYLDGKSDELCFGSDVENFYSPNNYKIYKPRQNVLNKIINFYDGTEGDTVRIGKVRFSSSMRYQSEENDVEVRIDPLDLIGKRTALFGMTRTGKSNTVKKIIEETVSINDKIEQNNPHIVGNLGNKKVGQIIFDINGEYANKNQQDDTSIFEKFSGNVSRYSVMPKDGFKEMKINFYSEILTGFEYIKSHFSDLSGNDYIASFLGVELADEDHLQALKEKNMSAYTRLSRATVAYKCVLYKAGFEQNNINVRFAGNKDLNGLSGREIDPNKGVSIEEACVWFEGVWGNYTNSHFSTYKETNGKEWADEDLKSILKVLCRSNAGNDIGSSNISGFKKLEPVRVFHTPTVNKSYETEILSELRAGKIVILDLSQGDSSIQNINSERLSKRIFSDSMKMFTENETQKHNYIQFYFEEAHNLFPKQNETDLKNIYNRLAKEGAKLRLGITYATQEVSSISKNILKNTQNWFISHLNNSDETKELKKYYDFSDFTDALIRYSNTSDKGFARIKTFSSSFVVPTQIDKFTNNKESS</sequence>
<keyword evidence="2" id="KW-0547">Nucleotide-binding</keyword>
<dbReference type="InterPro" id="IPR027417">
    <property type="entry name" value="P-loop_NTPase"/>
</dbReference>
<protein>
    <submittedName>
        <fullName evidence="2">ATP-binding protein</fullName>
    </submittedName>
</protein>
<dbReference type="Proteomes" id="UP000546244">
    <property type="component" value="Unassembled WGS sequence"/>
</dbReference>
<name>A0A7X1A7L8_9LIST</name>
<evidence type="ECO:0000259" key="1">
    <source>
        <dbReference type="Pfam" id="PF01935"/>
    </source>
</evidence>
<evidence type="ECO:0000313" key="3">
    <source>
        <dbReference type="Proteomes" id="UP000546244"/>
    </source>
</evidence>
<gene>
    <name evidence="2" type="ORF">HBP98_11985</name>
</gene>
<dbReference type="PANTHER" id="PTHR42957">
    <property type="entry name" value="HELICASE MJ1565-RELATED"/>
    <property type="match status" value="1"/>
</dbReference>